<evidence type="ECO:0000313" key="5">
    <source>
        <dbReference type="EMBL" id="WXB19384.1"/>
    </source>
</evidence>
<dbReference type="InterPro" id="IPR050091">
    <property type="entry name" value="PKS_NRPS_Biosynth_Enz"/>
</dbReference>
<accession>A0ABZ2MA47</accession>
<evidence type="ECO:0000256" key="1">
    <source>
        <dbReference type="ARBA" id="ARBA00022450"/>
    </source>
</evidence>
<dbReference type="SMART" id="SM00827">
    <property type="entry name" value="PKS_AT"/>
    <property type="match status" value="1"/>
</dbReference>
<keyword evidence="2" id="KW-0597">Phosphoprotein</keyword>
<evidence type="ECO:0000259" key="4">
    <source>
        <dbReference type="PROSITE" id="PS52004"/>
    </source>
</evidence>
<sequence>MPESSDGNRIAIVGMSGRFPRSPDLDAFWKNLRDGVELISFYTDDELLARGVAPELVRDPSFVKAASTLEGIDAFDAAFFGFLPRAAEIMDPQHRLLMECAWETLEDSGYDTARDARLVGLYAGAAMNGYLIFHLVGNPAATSAGYVALQLANDKDYMPSRISYALDLRGPSCLVQSACSTSLAAIHIACQSLLNHECDMALAGGVAGLVHNRFGYQHVPGGIFSPDGHCRSFDADGQGTIFGSGLGMVALKRLEDARADGDTIRAVILGSAVNNDGSSKVGYTAPSVDGQAEVIAEALANAGVPADTISYVEGHGTATQLGDPIEVQALTKAFRASTDKRRFCALGSVKSNLGHLDAAAGVTGVVKTVLALAHRQIPPSLHFRAPNPRVDWEHGPFFVNTQLAEWPRGNTPRRAGVSSFGIGGTNAHVILEEAPEPAPAAPSAPHQLVLLSARTEAALDAMTVRLADHLEAHPELVLADVAHTLRIGRRTFSERRAFVVRDRDDAIQVLRARDPNRMVGARQEQQDRPVVFLFPGQGSQHPNMGRELYEHEPVFRKQIERCAARLLPLLGRDLRELLYPHHPQAERAEGAARELAETRFAQPALFAVEFAMARLWRSWGLEPRAMLGHSLGEYVAACVAGVLSLDDALALVAARGRLMQAIPAGAMLAVPLPAPEVKAALVDGLSLAAINGPANCVVSGPTESVDALARSLAEQRGVRCRRLAVSHAFHSSMLEPMMAPFAEALAKVTFNAPKVRWVSNLTGTWITEDEARSPAYWLAHLRQPVRFSEGLAEVMRDPNGVLLEVGPGQTLSGLARRHPAFGAEHSMVASSRHVEDPGSERAHWLETAGRMWIAGVTFDWLSASGKQGRRRVPLPTYPFERTRHWIDAVSSAWALPKGAAASDAPAAAPVVPEVLPAAVPTPAVVPEVLPAVVPHLAPAAHLTPAAHLAPEANVPAGAIEALMTEQLRVLSLQIDVLRRGHS</sequence>
<dbReference type="InterPro" id="IPR014031">
    <property type="entry name" value="Ketoacyl_synth_C"/>
</dbReference>
<dbReference type="InterPro" id="IPR014043">
    <property type="entry name" value="Acyl_transferase_dom"/>
</dbReference>
<protein>
    <submittedName>
        <fullName evidence="5">Type I polyketide synthase</fullName>
    </submittedName>
</protein>
<name>A0ABZ2MA47_9BACT</name>
<dbReference type="SMART" id="SM00825">
    <property type="entry name" value="PKS_KS"/>
    <property type="match status" value="1"/>
</dbReference>
<dbReference type="RefSeq" id="WP_394829002.1">
    <property type="nucleotide sequence ID" value="NZ_CP089984.1"/>
</dbReference>
<dbReference type="InterPro" id="IPR020841">
    <property type="entry name" value="PKS_Beta-ketoAc_synthase_dom"/>
</dbReference>
<dbReference type="CDD" id="cd00833">
    <property type="entry name" value="PKS"/>
    <property type="match status" value="1"/>
</dbReference>
<dbReference type="Pfam" id="PF00109">
    <property type="entry name" value="ketoacyl-synt"/>
    <property type="match status" value="1"/>
</dbReference>
<dbReference type="Pfam" id="PF22621">
    <property type="entry name" value="CurL-like_PKS_C"/>
    <property type="match status" value="1"/>
</dbReference>
<dbReference type="InterPro" id="IPR001227">
    <property type="entry name" value="Ac_transferase_dom_sf"/>
</dbReference>
<dbReference type="PROSITE" id="PS52004">
    <property type="entry name" value="KS3_2"/>
    <property type="match status" value="1"/>
</dbReference>
<gene>
    <name evidence="5" type="ORF">LZC94_19405</name>
</gene>
<keyword evidence="6" id="KW-1185">Reference proteome</keyword>
<dbReference type="Gene3D" id="3.30.70.250">
    <property type="entry name" value="Malonyl-CoA ACP transacylase, ACP-binding"/>
    <property type="match status" value="1"/>
</dbReference>
<keyword evidence="1" id="KW-0596">Phosphopantetheine</keyword>
<evidence type="ECO:0000313" key="6">
    <source>
        <dbReference type="Proteomes" id="UP001370348"/>
    </source>
</evidence>
<keyword evidence="3" id="KW-0808">Transferase</keyword>
<dbReference type="InterPro" id="IPR016039">
    <property type="entry name" value="Thiolase-like"/>
</dbReference>
<dbReference type="InterPro" id="IPR016035">
    <property type="entry name" value="Acyl_Trfase/lysoPLipase"/>
</dbReference>
<dbReference type="InterPro" id="IPR016036">
    <property type="entry name" value="Malonyl_transacylase_ACP-bd"/>
</dbReference>
<dbReference type="SUPFAM" id="SSF55048">
    <property type="entry name" value="Probable ACP-binding domain of malonyl-CoA ACP transacylase"/>
    <property type="match status" value="1"/>
</dbReference>
<dbReference type="InterPro" id="IPR018201">
    <property type="entry name" value="Ketoacyl_synth_AS"/>
</dbReference>
<dbReference type="InterPro" id="IPR014030">
    <property type="entry name" value="Ketoacyl_synth_N"/>
</dbReference>
<organism evidence="5 6">
    <name type="scientific">Pendulispora albinea</name>
    <dbReference type="NCBI Taxonomy" id="2741071"/>
    <lineage>
        <taxon>Bacteria</taxon>
        <taxon>Pseudomonadati</taxon>
        <taxon>Myxococcota</taxon>
        <taxon>Myxococcia</taxon>
        <taxon>Myxococcales</taxon>
        <taxon>Sorangiineae</taxon>
        <taxon>Pendulisporaceae</taxon>
        <taxon>Pendulispora</taxon>
    </lineage>
</organism>
<evidence type="ECO:0000256" key="2">
    <source>
        <dbReference type="ARBA" id="ARBA00022553"/>
    </source>
</evidence>
<dbReference type="PROSITE" id="PS00606">
    <property type="entry name" value="KS3_1"/>
    <property type="match status" value="1"/>
</dbReference>
<dbReference type="PANTHER" id="PTHR43775">
    <property type="entry name" value="FATTY ACID SYNTHASE"/>
    <property type="match status" value="1"/>
</dbReference>
<evidence type="ECO:0000256" key="3">
    <source>
        <dbReference type="ARBA" id="ARBA00022679"/>
    </source>
</evidence>
<dbReference type="Gene3D" id="3.30.70.3290">
    <property type="match status" value="1"/>
</dbReference>
<dbReference type="EMBL" id="CP089984">
    <property type="protein sequence ID" value="WXB19384.1"/>
    <property type="molecule type" value="Genomic_DNA"/>
</dbReference>
<dbReference type="PANTHER" id="PTHR43775:SF51">
    <property type="entry name" value="INACTIVE PHENOLPHTHIOCEROL SYNTHESIS POLYKETIDE SYNTHASE TYPE I PKS1-RELATED"/>
    <property type="match status" value="1"/>
</dbReference>
<dbReference type="Gene3D" id="3.40.366.10">
    <property type="entry name" value="Malonyl-Coenzyme A Acyl Carrier Protein, domain 2"/>
    <property type="match status" value="1"/>
</dbReference>
<proteinExistence type="predicted"/>
<dbReference type="SUPFAM" id="SSF53901">
    <property type="entry name" value="Thiolase-like"/>
    <property type="match status" value="1"/>
</dbReference>
<dbReference type="SUPFAM" id="SSF52151">
    <property type="entry name" value="FabD/lysophospholipase-like"/>
    <property type="match status" value="1"/>
</dbReference>
<feature type="domain" description="Ketosynthase family 3 (KS3)" evidence="4">
    <location>
        <begin position="7"/>
        <end position="433"/>
    </location>
</feature>
<dbReference type="Proteomes" id="UP001370348">
    <property type="component" value="Chromosome"/>
</dbReference>
<dbReference type="Pfam" id="PF00698">
    <property type="entry name" value="Acyl_transf_1"/>
    <property type="match status" value="1"/>
</dbReference>
<dbReference type="Pfam" id="PF02801">
    <property type="entry name" value="Ketoacyl-synt_C"/>
    <property type="match status" value="1"/>
</dbReference>
<dbReference type="Gene3D" id="3.40.47.10">
    <property type="match status" value="1"/>
</dbReference>
<reference evidence="5 6" key="1">
    <citation type="submission" date="2021-12" db="EMBL/GenBank/DDBJ databases">
        <title>Discovery of the Pendulisporaceae a myxobacterial family with distinct sporulation behavior and unique specialized metabolism.</title>
        <authorList>
            <person name="Garcia R."/>
            <person name="Popoff A."/>
            <person name="Bader C.D."/>
            <person name="Loehr J."/>
            <person name="Walesch S."/>
            <person name="Walt C."/>
            <person name="Boldt J."/>
            <person name="Bunk B."/>
            <person name="Haeckl F.J.F.P.J."/>
            <person name="Gunesch A.P."/>
            <person name="Birkelbach J."/>
            <person name="Nuebel U."/>
            <person name="Pietschmann T."/>
            <person name="Bach T."/>
            <person name="Mueller R."/>
        </authorList>
    </citation>
    <scope>NUCLEOTIDE SEQUENCE [LARGE SCALE GENOMIC DNA]</scope>
    <source>
        <strain evidence="5 6">MSr11954</strain>
    </source>
</reference>